<evidence type="ECO:0000256" key="1">
    <source>
        <dbReference type="SAM" id="MobiDB-lite"/>
    </source>
</evidence>
<dbReference type="InterPro" id="IPR013083">
    <property type="entry name" value="Znf_RING/FYVE/PHD"/>
</dbReference>
<dbReference type="InterPro" id="IPR008974">
    <property type="entry name" value="TRAF-like"/>
</dbReference>
<dbReference type="AlphaFoldDB" id="A0A9J6E8W2"/>
<organism evidence="2 3">
    <name type="scientific">Rhipicephalus microplus</name>
    <name type="common">Cattle tick</name>
    <name type="synonym">Boophilus microplus</name>
    <dbReference type="NCBI Taxonomy" id="6941"/>
    <lineage>
        <taxon>Eukaryota</taxon>
        <taxon>Metazoa</taxon>
        <taxon>Ecdysozoa</taxon>
        <taxon>Arthropoda</taxon>
        <taxon>Chelicerata</taxon>
        <taxon>Arachnida</taxon>
        <taxon>Acari</taxon>
        <taxon>Parasitiformes</taxon>
        <taxon>Ixodida</taxon>
        <taxon>Ixodoidea</taxon>
        <taxon>Ixodidae</taxon>
        <taxon>Rhipicephalinae</taxon>
        <taxon>Rhipicephalus</taxon>
        <taxon>Boophilus</taxon>
    </lineage>
</organism>
<sequence length="424" mass="47262">MLPGGLTIKELRSQIHGDRAELSICTSRQGGNKVCLSHNSSSGKMSAFEYTLSGFGDFLERRQVTFTDALPSRRVCGTCGIVPSRTLMTSCGQVLCEPCRAQIKGEERCPFNNEDCFEQDAIPLSFTSCELNQLTVLCPNSCGFTCKVSELKEHLVNCCSDRVKCPKCWKTVNRNVAVNHRRHCSGVSQKARTASVGEASSSPIEELRVIRNSLEVLFGLGSQVLHNENESPAAPVVPISERVCNKDKQDDPVVRPDSKSMTTMARETRAMTPHRASSRPNVFITLCSFSRVYETLTSLRKDAADRIKHATIVLGSYSFEIMCVFEMDNDGNVDVHFTLRLRSGPWDNRLSWPFDRQVTIILSHPTHPGRDVRLPVPLSYHTMSRKPAPSSMNDHNSTDEIPWTDIERDGFVDDGTIYVNVEIA</sequence>
<dbReference type="Proteomes" id="UP000821866">
    <property type="component" value="Chromosome 3"/>
</dbReference>
<dbReference type="Gene3D" id="2.60.210.10">
    <property type="entry name" value="Apoptosis, Tumor Necrosis Factor Receptor Associated Protein 2, Chain A"/>
    <property type="match status" value="1"/>
</dbReference>
<dbReference type="Gene3D" id="3.30.40.10">
    <property type="entry name" value="Zinc/RING finger domain, C3HC4 (zinc finger)"/>
    <property type="match status" value="1"/>
</dbReference>
<feature type="compositionally biased region" description="Basic and acidic residues" evidence="1">
    <location>
        <begin position="247"/>
        <end position="258"/>
    </location>
</feature>
<feature type="region of interest" description="Disordered" evidence="1">
    <location>
        <begin position="247"/>
        <end position="274"/>
    </location>
</feature>
<evidence type="ECO:0000313" key="2">
    <source>
        <dbReference type="EMBL" id="KAH8030665.1"/>
    </source>
</evidence>
<gene>
    <name evidence="2" type="ORF">HPB51_010599</name>
</gene>
<reference evidence="2" key="2">
    <citation type="submission" date="2021-09" db="EMBL/GenBank/DDBJ databases">
        <authorList>
            <person name="Jia N."/>
            <person name="Wang J."/>
            <person name="Shi W."/>
            <person name="Du L."/>
            <person name="Sun Y."/>
            <person name="Zhan W."/>
            <person name="Jiang J."/>
            <person name="Wang Q."/>
            <person name="Zhang B."/>
            <person name="Ji P."/>
            <person name="Sakyi L.B."/>
            <person name="Cui X."/>
            <person name="Yuan T."/>
            <person name="Jiang B."/>
            <person name="Yang W."/>
            <person name="Lam T.T.-Y."/>
            <person name="Chang Q."/>
            <person name="Ding S."/>
            <person name="Wang X."/>
            <person name="Zhu J."/>
            <person name="Ruan X."/>
            <person name="Zhao L."/>
            <person name="Wei J."/>
            <person name="Que T."/>
            <person name="Du C."/>
            <person name="Cheng J."/>
            <person name="Dai P."/>
            <person name="Han X."/>
            <person name="Huang E."/>
            <person name="Gao Y."/>
            <person name="Liu J."/>
            <person name="Shao H."/>
            <person name="Ye R."/>
            <person name="Li L."/>
            <person name="Wei W."/>
            <person name="Wang X."/>
            <person name="Wang C."/>
            <person name="Huo Q."/>
            <person name="Li W."/>
            <person name="Guo W."/>
            <person name="Chen H."/>
            <person name="Chen S."/>
            <person name="Zhou L."/>
            <person name="Zhou L."/>
            <person name="Ni X."/>
            <person name="Tian J."/>
            <person name="Zhou Y."/>
            <person name="Sheng Y."/>
            <person name="Liu T."/>
            <person name="Pan Y."/>
            <person name="Xia L."/>
            <person name="Li J."/>
            <person name="Zhao F."/>
            <person name="Cao W."/>
        </authorList>
    </citation>
    <scope>NUCLEOTIDE SEQUENCE</scope>
    <source>
        <strain evidence="2">Rmic-2018</strain>
        <tissue evidence="2">Larvae</tissue>
    </source>
</reference>
<evidence type="ECO:0008006" key="4">
    <source>
        <dbReference type="Google" id="ProtNLM"/>
    </source>
</evidence>
<keyword evidence="3" id="KW-1185">Reference proteome</keyword>
<feature type="region of interest" description="Disordered" evidence="1">
    <location>
        <begin position="384"/>
        <end position="404"/>
    </location>
</feature>
<dbReference type="VEuPathDB" id="VectorBase:LOC119164955"/>
<dbReference type="SUPFAM" id="SSF49599">
    <property type="entry name" value="TRAF domain-like"/>
    <property type="match status" value="2"/>
</dbReference>
<accession>A0A9J6E8W2</accession>
<name>A0A9J6E8W2_RHIMP</name>
<reference evidence="2" key="1">
    <citation type="journal article" date="2020" name="Cell">
        <title>Large-Scale Comparative Analyses of Tick Genomes Elucidate Their Genetic Diversity and Vector Capacities.</title>
        <authorList>
            <consortium name="Tick Genome and Microbiome Consortium (TIGMIC)"/>
            <person name="Jia N."/>
            <person name="Wang J."/>
            <person name="Shi W."/>
            <person name="Du L."/>
            <person name="Sun Y."/>
            <person name="Zhan W."/>
            <person name="Jiang J.F."/>
            <person name="Wang Q."/>
            <person name="Zhang B."/>
            <person name="Ji P."/>
            <person name="Bell-Sakyi L."/>
            <person name="Cui X.M."/>
            <person name="Yuan T.T."/>
            <person name="Jiang B.G."/>
            <person name="Yang W.F."/>
            <person name="Lam T.T."/>
            <person name="Chang Q.C."/>
            <person name="Ding S.J."/>
            <person name="Wang X.J."/>
            <person name="Zhu J.G."/>
            <person name="Ruan X.D."/>
            <person name="Zhao L."/>
            <person name="Wei J.T."/>
            <person name="Ye R.Z."/>
            <person name="Que T.C."/>
            <person name="Du C.H."/>
            <person name="Zhou Y.H."/>
            <person name="Cheng J.X."/>
            <person name="Dai P.F."/>
            <person name="Guo W.B."/>
            <person name="Han X.H."/>
            <person name="Huang E.J."/>
            <person name="Li L.F."/>
            <person name="Wei W."/>
            <person name="Gao Y.C."/>
            <person name="Liu J.Z."/>
            <person name="Shao H.Z."/>
            <person name="Wang X."/>
            <person name="Wang C.C."/>
            <person name="Yang T.C."/>
            <person name="Huo Q.B."/>
            <person name="Li W."/>
            <person name="Chen H.Y."/>
            <person name="Chen S.E."/>
            <person name="Zhou L.G."/>
            <person name="Ni X.B."/>
            <person name="Tian J.H."/>
            <person name="Sheng Y."/>
            <person name="Liu T."/>
            <person name="Pan Y.S."/>
            <person name="Xia L.Y."/>
            <person name="Li J."/>
            <person name="Zhao F."/>
            <person name="Cao W.C."/>
        </authorList>
    </citation>
    <scope>NUCLEOTIDE SEQUENCE</scope>
    <source>
        <strain evidence="2">Rmic-2018</strain>
    </source>
</reference>
<dbReference type="EMBL" id="JABSTU010000005">
    <property type="protein sequence ID" value="KAH8030665.1"/>
    <property type="molecule type" value="Genomic_DNA"/>
</dbReference>
<protein>
    <recommendedName>
        <fullName evidence="4">Tumor necrosis factor receptor</fullName>
    </recommendedName>
</protein>
<proteinExistence type="predicted"/>
<comment type="caution">
    <text evidence="2">The sequence shown here is derived from an EMBL/GenBank/DDBJ whole genome shotgun (WGS) entry which is preliminary data.</text>
</comment>
<evidence type="ECO:0000313" key="3">
    <source>
        <dbReference type="Proteomes" id="UP000821866"/>
    </source>
</evidence>